<evidence type="ECO:0000256" key="5">
    <source>
        <dbReference type="ARBA" id="ARBA00022833"/>
    </source>
</evidence>
<dbReference type="PANTHER" id="PTHR46283">
    <property type="entry name" value="E3 UBIQUITIN-PROTEIN LIGASE MARCH5"/>
    <property type="match status" value="1"/>
</dbReference>
<reference evidence="14" key="1">
    <citation type="submission" date="2015-02" db="EMBL/GenBank/DDBJ databases">
        <authorList>
            <person name="Gon?alves P."/>
        </authorList>
    </citation>
    <scope>NUCLEOTIDE SEQUENCE [LARGE SCALE GENOMIC DNA]</scope>
</reference>
<evidence type="ECO:0000259" key="12">
    <source>
        <dbReference type="PROSITE" id="PS51292"/>
    </source>
</evidence>
<keyword evidence="14" id="KW-1185">Reference proteome</keyword>
<feature type="compositionally biased region" description="Low complexity" evidence="9">
    <location>
        <begin position="27"/>
        <end position="69"/>
    </location>
</feature>
<dbReference type="GO" id="GO:0008270">
    <property type="term" value="F:zinc ion binding"/>
    <property type="evidence" value="ECO:0007669"/>
    <property type="project" value="UniProtKB-KW"/>
</dbReference>
<sequence>MLPSQLQERSRRLYAQELAAAEEERAQPTTADTSASSSQAPHRQPPADSSAAASPAQPRPQQLRRAPARTVSEIPGEKTCWICYGSSTETPGRPFVHPCSCTLLSHPECLLEWLQTRAVTDGQAPRCPVCATRIVIKEDRSELLRLYKTLKRKMDKASLAAAVGGVAASGWFVAAAYGAWALKVFMGDQVAQALLLRHENRVPFRFWLNLPLIPFTLILARTPLIDSLLPFLPLTLVLSTHAHTTPLFDPMGLDDLTLKYPPSPTLTLCLLPWLRLLYLRARWKVFNAVLGRRKRYRGLAGMMEEAAADELAATDMNDPQPREPLEVVAELEVVEEHRPGGEGAEAEAAPADEHDEAPAVEVTSRLRVGLGRLTSIVIGALVFPALSSLAGSALFYLASRGSSSHPSAPLKLLRRLLGVSALLAASRSSTAAPGATASWIKQLTSPRVAFGPPVDPVWIRNTFGAGLILLVRDAVELTAGVLEQRRKASRRVVERPFEPSLRMGTEESVAPGGSETQWTSGGGVNAAGREAIVHNFL</sequence>
<dbReference type="Pfam" id="PF12906">
    <property type="entry name" value="RINGv"/>
    <property type="match status" value="1"/>
</dbReference>
<evidence type="ECO:0000256" key="8">
    <source>
        <dbReference type="PROSITE-ProRule" id="PRU00175"/>
    </source>
</evidence>
<proteinExistence type="predicted"/>
<evidence type="ECO:0000256" key="1">
    <source>
        <dbReference type="ARBA" id="ARBA00004141"/>
    </source>
</evidence>
<dbReference type="AlphaFoldDB" id="A0A0D6ERE8"/>
<dbReference type="InterPro" id="IPR011016">
    <property type="entry name" value="Znf_RING-CH"/>
</dbReference>
<protein>
    <submittedName>
        <fullName evidence="13">SPOSA6832_04520-mRNA-1:cds</fullName>
    </submittedName>
</protein>
<evidence type="ECO:0000256" key="2">
    <source>
        <dbReference type="ARBA" id="ARBA00022692"/>
    </source>
</evidence>
<feature type="domain" description="RING-CH-type" evidence="12">
    <location>
        <begin position="72"/>
        <end position="137"/>
    </location>
</feature>
<evidence type="ECO:0000256" key="10">
    <source>
        <dbReference type="SAM" id="Phobius"/>
    </source>
</evidence>
<dbReference type="Proteomes" id="UP000243876">
    <property type="component" value="Unassembled WGS sequence"/>
</dbReference>
<feature type="region of interest" description="Disordered" evidence="9">
    <location>
        <begin position="502"/>
        <end position="523"/>
    </location>
</feature>
<evidence type="ECO:0000313" key="14">
    <source>
        <dbReference type="Proteomes" id="UP000243876"/>
    </source>
</evidence>
<keyword evidence="2 10" id="KW-0812">Transmembrane</keyword>
<keyword evidence="3" id="KW-0479">Metal-binding</keyword>
<gene>
    <name evidence="13" type="primary">SPOSA6832_04520</name>
</gene>
<organism evidence="13 14">
    <name type="scientific">Sporidiobolus salmonicolor</name>
    <name type="common">Yeast-like fungus</name>
    <name type="synonym">Sporobolomyces salmonicolor</name>
    <dbReference type="NCBI Taxonomy" id="5005"/>
    <lineage>
        <taxon>Eukaryota</taxon>
        <taxon>Fungi</taxon>
        <taxon>Dikarya</taxon>
        <taxon>Basidiomycota</taxon>
        <taxon>Pucciniomycotina</taxon>
        <taxon>Microbotryomycetes</taxon>
        <taxon>Sporidiobolales</taxon>
        <taxon>Sporidiobolaceae</taxon>
        <taxon>Sporobolomyces</taxon>
    </lineage>
</organism>
<dbReference type="EMBL" id="CENE01000032">
    <property type="protein sequence ID" value="CEQ42667.1"/>
    <property type="molecule type" value="Genomic_DNA"/>
</dbReference>
<feature type="transmembrane region" description="Helical" evidence="10">
    <location>
        <begin position="260"/>
        <end position="278"/>
    </location>
</feature>
<dbReference type="InterPro" id="IPR013083">
    <property type="entry name" value="Znf_RING/FYVE/PHD"/>
</dbReference>
<evidence type="ECO:0000256" key="9">
    <source>
        <dbReference type="SAM" id="MobiDB-lite"/>
    </source>
</evidence>
<dbReference type="InterPro" id="IPR001841">
    <property type="entry name" value="Znf_RING"/>
</dbReference>
<accession>A0A0D6ERE8</accession>
<evidence type="ECO:0000259" key="11">
    <source>
        <dbReference type="PROSITE" id="PS50089"/>
    </source>
</evidence>
<evidence type="ECO:0000256" key="3">
    <source>
        <dbReference type="ARBA" id="ARBA00022723"/>
    </source>
</evidence>
<feature type="region of interest" description="Disordered" evidence="9">
    <location>
        <begin position="1"/>
        <end position="71"/>
    </location>
</feature>
<keyword evidence="5" id="KW-0862">Zinc</keyword>
<evidence type="ECO:0000256" key="6">
    <source>
        <dbReference type="ARBA" id="ARBA00022989"/>
    </source>
</evidence>
<comment type="subcellular location">
    <subcellularLocation>
        <location evidence="1">Membrane</location>
        <topology evidence="1">Multi-pass membrane protein</topology>
    </subcellularLocation>
</comment>
<evidence type="ECO:0000256" key="7">
    <source>
        <dbReference type="ARBA" id="ARBA00023136"/>
    </source>
</evidence>
<feature type="domain" description="RING-type" evidence="11">
    <location>
        <begin position="80"/>
        <end position="130"/>
    </location>
</feature>
<dbReference type="GO" id="GO:0016020">
    <property type="term" value="C:membrane"/>
    <property type="evidence" value="ECO:0007669"/>
    <property type="project" value="UniProtKB-SubCell"/>
</dbReference>
<dbReference type="Gene3D" id="3.30.40.10">
    <property type="entry name" value="Zinc/RING finger domain, C3HC4 (zinc finger)"/>
    <property type="match status" value="1"/>
</dbReference>
<keyword evidence="6 10" id="KW-1133">Transmembrane helix</keyword>
<dbReference type="OrthoDB" id="5817083at2759"/>
<feature type="transmembrane region" description="Helical" evidence="10">
    <location>
        <begin position="157"/>
        <end position="182"/>
    </location>
</feature>
<name>A0A0D6ERE8_SPOSA</name>
<feature type="region of interest" description="Disordered" evidence="9">
    <location>
        <begin position="336"/>
        <end position="358"/>
    </location>
</feature>
<keyword evidence="7 10" id="KW-0472">Membrane</keyword>
<dbReference type="PROSITE" id="PS50089">
    <property type="entry name" value="ZF_RING_2"/>
    <property type="match status" value="1"/>
</dbReference>
<dbReference type="SUPFAM" id="SSF57850">
    <property type="entry name" value="RING/U-box"/>
    <property type="match status" value="1"/>
</dbReference>
<dbReference type="SMART" id="SM00744">
    <property type="entry name" value="RINGv"/>
    <property type="match status" value="1"/>
</dbReference>
<dbReference type="PROSITE" id="PS51292">
    <property type="entry name" value="ZF_RING_CH"/>
    <property type="match status" value="1"/>
</dbReference>
<evidence type="ECO:0000256" key="4">
    <source>
        <dbReference type="ARBA" id="ARBA00022771"/>
    </source>
</evidence>
<feature type="transmembrane region" description="Helical" evidence="10">
    <location>
        <begin position="373"/>
        <end position="397"/>
    </location>
</feature>
<feature type="transmembrane region" description="Helical" evidence="10">
    <location>
        <begin position="202"/>
        <end position="220"/>
    </location>
</feature>
<evidence type="ECO:0000313" key="13">
    <source>
        <dbReference type="EMBL" id="CEQ42667.1"/>
    </source>
</evidence>
<keyword evidence="4 8" id="KW-0863">Zinc-finger</keyword>